<proteinExistence type="predicted"/>
<dbReference type="Gene3D" id="2.130.10.10">
    <property type="entry name" value="YVTN repeat-like/Quinoprotein amine dehydrogenase"/>
    <property type="match status" value="1"/>
</dbReference>
<name>A0A8J3SEC9_9ACTN</name>
<evidence type="ECO:0008006" key="4">
    <source>
        <dbReference type="Google" id="ProtNLM"/>
    </source>
</evidence>
<gene>
    <name evidence="2" type="ORF">Psi01_16860</name>
</gene>
<keyword evidence="1" id="KW-1133">Transmembrane helix</keyword>
<keyword evidence="3" id="KW-1185">Reference proteome</keyword>
<reference evidence="2 3" key="1">
    <citation type="submission" date="2021-01" db="EMBL/GenBank/DDBJ databases">
        <title>Whole genome shotgun sequence of Planobispora siamensis NBRC 107568.</title>
        <authorList>
            <person name="Komaki H."/>
            <person name="Tamura T."/>
        </authorList>
    </citation>
    <scope>NUCLEOTIDE SEQUENCE [LARGE SCALE GENOMIC DNA]</scope>
    <source>
        <strain evidence="2 3">NBRC 107568</strain>
    </source>
</reference>
<evidence type="ECO:0000256" key="1">
    <source>
        <dbReference type="SAM" id="Phobius"/>
    </source>
</evidence>
<organism evidence="2 3">
    <name type="scientific">Planobispora siamensis</name>
    <dbReference type="NCBI Taxonomy" id="936338"/>
    <lineage>
        <taxon>Bacteria</taxon>
        <taxon>Bacillati</taxon>
        <taxon>Actinomycetota</taxon>
        <taxon>Actinomycetes</taxon>
        <taxon>Streptosporangiales</taxon>
        <taxon>Streptosporangiaceae</taxon>
        <taxon>Planobispora</taxon>
    </lineage>
</organism>
<dbReference type="Pfam" id="PF07676">
    <property type="entry name" value="PD40"/>
    <property type="match status" value="1"/>
</dbReference>
<dbReference type="InterPro" id="IPR011659">
    <property type="entry name" value="WD40"/>
</dbReference>
<dbReference type="EMBL" id="BOOJ01000014">
    <property type="protein sequence ID" value="GIH91056.1"/>
    <property type="molecule type" value="Genomic_DNA"/>
</dbReference>
<protein>
    <recommendedName>
        <fullName evidence="4">WD40-like Beta Propeller Repeat</fullName>
    </recommendedName>
</protein>
<accession>A0A8J3SEC9</accession>
<keyword evidence="1" id="KW-0472">Membrane</keyword>
<comment type="caution">
    <text evidence="2">The sequence shown here is derived from an EMBL/GenBank/DDBJ whole genome shotgun (WGS) entry which is preliminary data.</text>
</comment>
<dbReference type="SUPFAM" id="SSF50969">
    <property type="entry name" value="YVTN repeat-like/Quinoprotein amine dehydrogenase"/>
    <property type="match status" value="1"/>
</dbReference>
<dbReference type="Proteomes" id="UP000619788">
    <property type="component" value="Unassembled WGS sequence"/>
</dbReference>
<dbReference type="RefSeq" id="WP_204063358.1">
    <property type="nucleotide sequence ID" value="NZ_BOOJ01000014.1"/>
</dbReference>
<feature type="transmembrane region" description="Helical" evidence="1">
    <location>
        <begin position="36"/>
        <end position="60"/>
    </location>
</feature>
<sequence length="384" mass="41396">MTRLHDTLHRIADEAPAVDLADRAVRGSRRRRRRRTALAAVAAVIAGGLAVGGGTGLLPFRPAHDTVASPVNPRSWEIESSPLPDSGVGPLAYAYPTSCPDRDAPPDCESGAWRVVTRDGETYDVPQALGLDSGGEIRGPLTITPDGRFMAYYSRRDGTFKVRDLESGKELTAPSKVEKEQLNGEVFLRLSDDGRHLAVTVFGSSKRLAVSIDMRNGRTTGLPSGWMPVSVANDGDPITVVDWTDTSSTVRLISPRGDGPAYVIPEYGQRFSALSPDGRTIVKIGMTRNGDGPLDEDGTLGVYDTVEKSWSKVEIRGLPDDTVALRLGHWLDGTTVTAWTVVSADGHRQDDDTTTVHAVDITTGQARLLRTYPFPDVVVPGMVQ</sequence>
<evidence type="ECO:0000313" key="2">
    <source>
        <dbReference type="EMBL" id="GIH91056.1"/>
    </source>
</evidence>
<dbReference type="AlphaFoldDB" id="A0A8J3SEC9"/>
<evidence type="ECO:0000313" key="3">
    <source>
        <dbReference type="Proteomes" id="UP000619788"/>
    </source>
</evidence>
<keyword evidence="1" id="KW-0812">Transmembrane</keyword>
<dbReference type="InterPro" id="IPR015943">
    <property type="entry name" value="WD40/YVTN_repeat-like_dom_sf"/>
</dbReference>
<dbReference type="InterPro" id="IPR011044">
    <property type="entry name" value="Quino_amine_DH_bsu"/>
</dbReference>